<dbReference type="InterPro" id="IPR036890">
    <property type="entry name" value="HATPase_C_sf"/>
</dbReference>
<reference evidence="7" key="1">
    <citation type="journal article" date="2021" name="Int. J. Syst. Evol. Microbiol.">
        <title>Actinocatenispora comari sp. nov., an endophytic actinomycete isolated from aerial parts of Comarum salesowianum.</title>
        <authorList>
            <person name="Oyunbileg N."/>
            <person name="Iizaka Y."/>
            <person name="Hamada M."/>
            <person name="Davaapurev B.O."/>
            <person name="Fukumoto A."/>
            <person name="Tsetseg B."/>
            <person name="Kato F."/>
            <person name="Tamura T."/>
            <person name="Batkhuu J."/>
            <person name="Anzai Y."/>
        </authorList>
    </citation>
    <scope>NUCLEOTIDE SEQUENCE [LARGE SCALE GENOMIC DNA]</scope>
    <source>
        <strain evidence="7">NUM-2625</strain>
    </source>
</reference>
<protein>
    <recommendedName>
        <fullName evidence="5">Signal transduction histidine kinase subgroup 3 dimerisation and phosphoacceptor domain-containing protein</fullName>
    </recommendedName>
</protein>
<organism evidence="6 7">
    <name type="scientific">Actinocatenispora comari</name>
    <dbReference type="NCBI Taxonomy" id="2807577"/>
    <lineage>
        <taxon>Bacteria</taxon>
        <taxon>Bacillati</taxon>
        <taxon>Actinomycetota</taxon>
        <taxon>Actinomycetes</taxon>
        <taxon>Micromonosporales</taxon>
        <taxon>Micromonosporaceae</taxon>
        <taxon>Actinocatenispora</taxon>
    </lineage>
</organism>
<feature type="transmembrane region" description="Helical" evidence="4">
    <location>
        <begin position="364"/>
        <end position="389"/>
    </location>
</feature>
<dbReference type="GO" id="GO:0046983">
    <property type="term" value="F:protein dimerization activity"/>
    <property type="evidence" value="ECO:0007669"/>
    <property type="project" value="InterPro"/>
</dbReference>
<dbReference type="Pfam" id="PF07730">
    <property type="entry name" value="HisKA_3"/>
    <property type="match status" value="1"/>
</dbReference>
<dbReference type="GO" id="GO:0000155">
    <property type="term" value="F:phosphorelay sensor kinase activity"/>
    <property type="evidence" value="ECO:0007669"/>
    <property type="project" value="InterPro"/>
</dbReference>
<keyword evidence="4" id="KW-1133">Transmembrane helix</keyword>
<gene>
    <name evidence="6" type="ORF">NUM_71200</name>
</gene>
<feature type="transmembrane region" description="Helical" evidence="4">
    <location>
        <begin position="433"/>
        <end position="451"/>
    </location>
</feature>
<feature type="transmembrane region" description="Helical" evidence="4">
    <location>
        <begin position="401"/>
        <end position="421"/>
    </location>
</feature>
<dbReference type="InterPro" id="IPR011712">
    <property type="entry name" value="Sig_transdc_His_kin_sub3_dim/P"/>
</dbReference>
<dbReference type="PANTHER" id="PTHR24421">
    <property type="entry name" value="NITRATE/NITRITE SENSOR PROTEIN NARX-RELATED"/>
    <property type="match status" value="1"/>
</dbReference>
<evidence type="ECO:0000313" key="6">
    <source>
        <dbReference type="EMBL" id="GIL31866.1"/>
    </source>
</evidence>
<dbReference type="Gene3D" id="1.20.5.1930">
    <property type="match status" value="1"/>
</dbReference>
<dbReference type="EMBL" id="BOPO01000150">
    <property type="protein sequence ID" value="GIL31866.1"/>
    <property type="molecule type" value="Genomic_DNA"/>
</dbReference>
<feature type="transmembrane region" description="Helical" evidence="4">
    <location>
        <begin position="174"/>
        <end position="196"/>
    </location>
</feature>
<feature type="transmembrane region" description="Helical" evidence="4">
    <location>
        <begin position="77"/>
        <end position="95"/>
    </location>
</feature>
<keyword evidence="1" id="KW-0808">Transferase</keyword>
<feature type="transmembrane region" description="Helical" evidence="4">
    <location>
        <begin position="47"/>
        <end position="65"/>
    </location>
</feature>
<dbReference type="SUPFAM" id="SSF55874">
    <property type="entry name" value="ATPase domain of HSP90 chaperone/DNA topoisomerase II/histidine kinase"/>
    <property type="match status" value="1"/>
</dbReference>
<dbReference type="GO" id="GO:0016020">
    <property type="term" value="C:membrane"/>
    <property type="evidence" value="ECO:0007669"/>
    <property type="project" value="InterPro"/>
</dbReference>
<feature type="transmembrane region" description="Helical" evidence="4">
    <location>
        <begin position="148"/>
        <end position="168"/>
    </location>
</feature>
<evidence type="ECO:0000256" key="4">
    <source>
        <dbReference type="SAM" id="Phobius"/>
    </source>
</evidence>
<proteinExistence type="predicted"/>
<dbReference type="Gene3D" id="3.30.565.10">
    <property type="entry name" value="Histidine kinase-like ATPase, C-terminal domain"/>
    <property type="match status" value="1"/>
</dbReference>
<keyword evidence="7" id="KW-1185">Reference proteome</keyword>
<dbReference type="PANTHER" id="PTHR24421:SF63">
    <property type="entry name" value="SENSOR HISTIDINE KINASE DESK"/>
    <property type="match status" value="1"/>
</dbReference>
<accession>A0A8J4EPN5</accession>
<evidence type="ECO:0000256" key="2">
    <source>
        <dbReference type="ARBA" id="ARBA00022777"/>
    </source>
</evidence>
<dbReference type="Proteomes" id="UP000614996">
    <property type="component" value="Unassembled WGS sequence"/>
</dbReference>
<keyword evidence="4" id="KW-0472">Membrane</keyword>
<dbReference type="CDD" id="cd16917">
    <property type="entry name" value="HATPase_UhpB-NarQ-NarX-like"/>
    <property type="match status" value="1"/>
</dbReference>
<evidence type="ECO:0000256" key="1">
    <source>
        <dbReference type="ARBA" id="ARBA00022679"/>
    </source>
</evidence>
<dbReference type="AlphaFoldDB" id="A0A8J4EPN5"/>
<evidence type="ECO:0000256" key="3">
    <source>
        <dbReference type="ARBA" id="ARBA00023012"/>
    </source>
</evidence>
<keyword evidence="2" id="KW-0418">Kinase</keyword>
<sequence>MHNRPTGPDPASRRPYSWTVQSSIAQDGAGGSSSRAATRRANHHGTAAARTLVLAYLGCLLVSKLADANPHPDLRYLPFVALCFVLPFWYASGWARAPWRKGRWWLLLGQAAVTYLGFAVFQGSWVGGVSGLLGALVLLLVRPPWRRWLFGALALAEITLWLTVGLPYRPSVNAAGWMLIVFGNVSLGVFGLTRLLELVERLESTQDALADAAVAAQRLAAATDVRRAIVYHLNEVRAQVRHALDGRSDATRTALRRAADAARTASASARRIVIDLPASPALASIDRIERVTPALARRVVTAVVLLFAGQYLLNLVFPAEGGATARPATTVLAVSVAAVMVALQLRHSRFRPDDERPAGWPWTLGVQAVLCFVAYPIFGVVSIVFVAYLSGSILLLIERPIRWVLFGLVAICIPILTAVGPSDLVGLPLQIRWSCYAVTTLAAGGLLVYGLSRFHRTAAELDLARRELAEAAVTQERLRIAQDAHDTLGLGLSTIALKSDLAHTLLDRDEGRARREIVHMLHVARTVSSDASALVDGTLNLALDEELATAEDVLTTADVVTTIVRADLSAEAAVESEIASILREAVTNVLRHSTARECRIELACRDGQLSLLVANDGAARGGEVTQGRGLANIAARAARLGGSVRTRLEGGRFEVAASVPAGKGERA</sequence>
<feature type="domain" description="Signal transduction histidine kinase subgroup 3 dimerisation and phosphoacceptor" evidence="5">
    <location>
        <begin position="476"/>
        <end position="535"/>
    </location>
</feature>
<dbReference type="InterPro" id="IPR050482">
    <property type="entry name" value="Sensor_HK_TwoCompSys"/>
</dbReference>
<keyword evidence="3" id="KW-0902">Two-component regulatory system</keyword>
<comment type="caution">
    <text evidence="6">The sequence shown here is derived from an EMBL/GenBank/DDBJ whole genome shotgun (WGS) entry which is preliminary data.</text>
</comment>
<evidence type="ECO:0000313" key="7">
    <source>
        <dbReference type="Proteomes" id="UP000614996"/>
    </source>
</evidence>
<feature type="transmembrane region" description="Helical" evidence="4">
    <location>
        <begin position="115"/>
        <end position="141"/>
    </location>
</feature>
<evidence type="ECO:0000259" key="5">
    <source>
        <dbReference type="Pfam" id="PF07730"/>
    </source>
</evidence>
<keyword evidence="4" id="KW-0812">Transmembrane</keyword>
<name>A0A8J4EPN5_9ACTN</name>
<feature type="transmembrane region" description="Helical" evidence="4">
    <location>
        <begin position="295"/>
        <end position="313"/>
    </location>
</feature>